<organism evidence="2 3">
    <name type="scientific">Mucuna pruriens</name>
    <name type="common">Velvet bean</name>
    <name type="synonym">Dolichos pruriens</name>
    <dbReference type="NCBI Taxonomy" id="157652"/>
    <lineage>
        <taxon>Eukaryota</taxon>
        <taxon>Viridiplantae</taxon>
        <taxon>Streptophyta</taxon>
        <taxon>Embryophyta</taxon>
        <taxon>Tracheophyta</taxon>
        <taxon>Spermatophyta</taxon>
        <taxon>Magnoliopsida</taxon>
        <taxon>eudicotyledons</taxon>
        <taxon>Gunneridae</taxon>
        <taxon>Pentapetalae</taxon>
        <taxon>rosids</taxon>
        <taxon>fabids</taxon>
        <taxon>Fabales</taxon>
        <taxon>Fabaceae</taxon>
        <taxon>Papilionoideae</taxon>
        <taxon>50 kb inversion clade</taxon>
        <taxon>NPAAA clade</taxon>
        <taxon>indigoferoid/millettioid clade</taxon>
        <taxon>Phaseoleae</taxon>
        <taxon>Mucuna</taxon>
    </lineage>
</organism>
<reference evidence="2" key="1">
    <citation type="submission" date="2018-05" db="EMBL/GenBank/DDBJ databases">
        <title>Draft genome of Mucuna pruriens seed.</title>
        <authorList>
            <person name="Nnadi N.E."/>
            <person name="Vos R."/>
            <person name="Hasami M.H."/>
            <person name="Devisetty U.K."/>
            <person name="Aguiy J.C."/>
        </authorList>
    </citation>
    <scope>NUCLEOTIDE SEQUENCE [LARGE SCALE GENOMIC DNA]</scope>
    <source>
        <strain evidence="2">JCA_2017</strain>
    </source>
</reference>
<sequence>MKVVENFGAKRSKIEEKSFILWPKRLDHISRERVERLTKTNILPSLNFDGLVTCVDCTRGKRSFIIIQALVAHFCDNSVVVFYAKINKTFSGFKYLEVKYLIVRDLVKDFSIMVEHIDSDFTVVDPLTKGLKYIVFKRHVEKMGIVINIDLHGRHCRPNLKAYNRRNLYKLWLRDIDNFTNKLQPYPPRAERIEAVYNNKSETRGLELGHPTEILANAKEIEKRNG</sequence>
<dbReference type="Pfam" id="PF13976">
    <property type="entry name" value="gag_pre-integrs"/>
    <property type="match status" value="1"/>
</dbReference>
<dbReference type="InterPro" id="IPR025724">
    <property type="entry name" value="GAG-pre-integrase_dom"/>
</dbReference>
<dbReference type="EMBL" id="QJKJ01009411">
    <property type="protein sequence ID" value="RDX76700.1"/>
    <property type="molecule type" value="Genomic_DNA"/>
</dbReference>
<comment type="caution">
    <text evidence="2">The sequence shown here is derived from an EMBL/GenBank/DDBJ whole genome shotgun (WGS) entry which is preliminary data.</text>
</comment>
<dbReference type="AlphaFoldDB" id="A0A371FEL1"/>
<keyword evidence="3" id="KW-1185">Reference proteome</keyword>
<feature type="domain" description="GAG-pre-integrase" evidence="1">
    <location>
        <begin position="15"/>
        <end position="61"/>
    </location>
</feature>
<gene>
    <name evidence="2" type="ORF">CR513_43281</name>
</gene>
<feature type="non-terminal residue" evidence="2">
    <location>
        <position position="1"/>
    </location>
</feature>
<protein>
    <recommendedName>
        <fullName evidence="1">GAG-pre-integrase domain-containing protein</fullName>
    </recommendedName>
</protein>
<evidence type="ECO:0000313" key="3">
    <source>
        <dbReference type="Proteomes" id="UP000257109"/>
    </source>
</evidence>
<accession>A0A371FEL1</accession>
<name>A0A371FEL1_MUCPR</name>
<proteinExistence type="predicted"/>
<evidence type="ECO:0000313" key="2">
    <source>
        <dbReference type="EMBL" id="RDX76700.1"/>
    </source>
</evidence>
<dbReference type="OrthoDB" id="1458854at2759"/>
<dbReference type="Proteomes" id="UP000257109">
    <property type="component" value="Unassembled WGS sequence"/>
</dbReference>
<evidence type="ECO:0000259" key="1">
    <source>
        <dbReference type="Pfam" id="PF13976"/>
    </source>
</evidence>